<name>A0A6N7W9P2_9FIRM</name>
<dbReference type="SUPFAM" id="SSF89550">
    <property type="entry name" value="PHP domain-like"/>
    <property type="match status" value="1"/>
</dbReference>
<dbReference type="Gene3D" id="3.20.20.140">
    <property type="entry name" value="Metal-dependent hydrolases"/>
    <property type="match status" value="1"/>
</dbReference>
<dbReference type="GO" id="GO:0035312">
    <property type="term" value="F:5'-3' DNA exonuclease activity"/>
    <property type="evidence" value="ECO:0007669"/>
    <property type="project" value="TreeGrafter"/>
</dbReference>
<dbReference type="PANTHER" id="PTHR42924">
    <property type="entry name" value="EXONUCLEASE"/>
    <property type="match status" value="1"/>
</dbReference>
<evidence type="ECO:0000259" key="1">
    <source>
        <dbReference type="SMART" id="SM00481"/>
    </source>
</evidence>
<dbReference type="EMBL" id="VUMI01000099">
    <property type="protein sequence ID" value="MSS91991.1"/>
    <property type="molecule type" value="Genomic_DNA"/>
</dbReference>
<reference evidence="2 3" key="1">
    <citation type="submission" date="2019-08" db="EMBL/GenBank/DDBJ databases">
        <title>In-depth cultivation of the pig gut microbiome towards novel bacterial diversity and tailored functional studies.</title>
        <authorList>
            <person name="Wylensek D."/>
            <person name="Hitch T.C.A."/>
            <person name="Clavel T."/>
        </authorList>
    </citation>
    <scope>NUCLEOTIDE SEQUENCE [LARGE SCALE GENOMIC DNA]</scope>
    <source>
        <strain evidence="2 3">WCA-389-WT-23B</strain>
    </source>
</reference>
<evidence type="ECO:0000313" key="2">
    <source>
        <dbReference type="EMBL" id="MSS91991.1"/>
    </source>
</evidence>
<dbReference type="RefSeq" id="WP_154468324.1">
    <property type="nucleotide sequence ID" value="NZ_VUMI01000099.1"/>
</dbReference>
<dbReference type="SMART" id="SM00481">
    <property type="entry name" value="POLIIIAc"/>
    <property type="match status" value="1"/>
</dbReference>
<dbReference type="InterPro" id="IPR003141">
    <property type="entry name" value="Pol/His_phosphatase_N"/>
</dbReference>
<comment type="caution">
    <text evidence="2">The sequence shown here is derived from an EMBL/GenBank/DDBJ whole genome shotgun (WGS) entry which is preliminary data.</text>
</comment>
<dbReference type="Proteomes" id="UP000436047">
    <property type="component" value="Unassembled WGS sequence"/>
</dbReference>
<dbReference type="AlphaFoldDB" id="A0A6N7W9P2"/>
<accession>A0A6N7W9P2</accession>
<dbReference type="PANTHER" id="PTHR42924:SF3">
    <property type="entry name" value="POLYMERASE_HISTIDINOL PHOSPHATASE N-TERMINAL DOMAIN-CONTAINING PROTEIN"/>
    <property type="match status" value="1"/>
</dbReference>
<organism evidence="2 3">
    <name type="scientific">Eisenbergiella porci</name>
    <dbReference type="NCBI Taxonomy" id="2652274"/>
    <lineage>
        <taxon>Bacteria</taxon>
        <taxon>Bacillati</taxon>
        <taxon>Bacillota</taxon>
        <taxon>Clostridia</taxon>
        <taxon>Lachnospirales</taxon>
        <taxon>Lachnospiraceae</taxon>
        <taxon>Eisenbergiella</taxon>
    </lineage>
</organism>
<dbReference type="InterPro" id="IPR052018">
    <property type="entry name" value="PHP_domain"/>
</dbReference>
<proteinExistence type="predicted"/>
<dbReference type="GeneID" id="86056908"/>
<keyword evidence="3" id="KW-1185">Reference proteome</keyword>
<protein>
    <submittedName>
        <fullName evidence="2">PHP domain-containing protein</fullName>
    </submittedName>
</protein>
<sequence>MKRIELLSKNVPYYKANLHCHSTVSDGRLTPEEIKNEYKRRGYQVIAYTDHNRYRNHTELNDKEFIAIAAIETDIDRPREVKEDYSTVHTYHLNWYDTKPEEYKEEKRALGRPEQIYGDFGYLNQYIQKMKKMGFLCCYNHPDWSLQDIDEYKGFQGLWGMEIYNHGCEVDSMNGYNPNVYAQMLRSGQNLFCVSTDDNHNVESLNDNLCDSFGGYIMIGTDDFSYQGIMKALEHGDFYSCCAFRGQGEAPKIHEMVIEENKLKVKCSPVDRIFLHTIGRNCYRASSQNGNTLTEAVFPLKGTEGCIRVQIYDKEGRHTHSNAYFLGDDQIMVE</sequence>
<evidence type="ECO:0000313" key="3">
    <source>
        <dbReference type="Proteomes" id="UP000436047"/>
    </source>
</evidence>
<dbReference type="InterPro" id="IPR016195">
    <property type="entry name" value="Pol/histidinol_Pase-like"/>
</dbReference>
<gene>
    <name evidence="2" type="ORF">FYJ45_28425</name>
</gene>
<dbReference type="GO" id="GO:0004534">
    <property type="term" value="F:5'-3' RNA exonuclease activity"/>
    <property type="evidence" value="ECO:0007669"/>
    <property type="project" value="TreeGrafter"/>
</dbReference>
<feature type="domain" description="Polymerase/histidinol phosphatase N-terminal" evidence="1">
    <location>
        <begin position="16"/>
        <end position="77"/>
    </location>
</feature>